<dbReference type="SUPFAM" id="SSF52047">
    <property type="entry name" value="RNI-like"/>
    <property type="match status" value="1"/>
</dbReference>
<evidence type="ECO:0000313" key="3">
    <source>
        <dbReference type="EMBL" id="CAF3987423.1"/>
    </source>
</evidence>
<accession>A0A813Z756</accession>
<dbReference type="OrthoDB" id="9975244at2759"/>
<dbReference type="InterPro" id="IPR001810">
    <property type="entry name" value="F-box_dom"/>
</dbReference>
<dbReference type="Gene3D" id="3.80.10.10">
    <property type="entry name" value="Ribonuclease Inhibitor"/>
    <property type="match status" value="1"/>
</dbReference>
<feature type="domain" description="F-box" evidence="1">
    <location>
        <begin position="1"/>
        <end position="48"/>
    </location>
</feature>
<gene>
    <name evidence="3" type="ORF">OKA104_LOCUS29016</name>
    <name evidence="2" type="ORF">VCS650_LOCUS8947</name>
</gene>
<dbReference type="PROSITE" id="PS50181">
    <property type="entry name" value="FBOX"/>
    <property type="match status" value="1"/>
</dbReference>
<dbReference type="InterPro" id="IPR032675">
    <property type="entry name" value="LRR_dom_sf"/>
</dbReference>
<dbReference type="AlphaFoldDB" id="A0A813Z756"/>
<reference evidence="2" key="1">
    <citation type="submission" date="2021-02" db="EMBL/GenBank/DDBJ databases">
        <authorList>
            <person name="Nowell W R."/>
        </authorList>
    </citation>
    <scope>NUCLEOTIDE SEQUENCE</scope>
</reference>
<sequence>MKFEGLPNELIFDLLEYFNIIDLFRAFYRLNSRIDKLLNDYDQKYHLDFRCISKHDCEIICRDYLTIITKQIISLHLSDDDETPISSKILFSNGFILDKCNHLQSLSLYHIHSLNRIYNIIKQCQYIPTLTHLTFIKCQFWQNENDFKYFINIIWRLPKLTHCTLDYIIPGQRLLTQISNISQSIEYLSMKNIHCDFNTLTHLFQFTPNLRQLYTTIFCGCRDEQLQTNISSIISLNIIHKSSLNTMISLFHHMINLRYLTLETDYIYLDGSEWKKLIIENLPNIKTFRLRMFFELSSVRNREKEIDTLLNSFRTPFWIRKHRWFVQCDWTLSKSQKHAVLYTLPYSFNHFLYDNLCRSKSTCINNQYQSSYDRVSNLQYLEYESNSIINKLNSHCSIQCSNIQHLELRLPYNDKFFWSFVPTLNQLYSLDIMLNNNFAYYQLQALLDQAPCLYSLTFRCLKNISMALFRLRSKSIRRLDFISTSTLQCGHFKKFECDALAESLIGRYCNVLLIKVQNRMNIPHLIKTMLHLRSMVVQCEDDNPENDELLIWLYTHLLSSSCSIERDKDEPSKIRMWIR</sequence>
<dbReference type="Proteomes" id="UP000663881">
    <property type="component" value="Unassembled WGS sequence"/>
</dbReference>
<comment type="caution">
    <text evidence="2">The sequence shown here is derived from an EMBL/GenBank/DDBJ whole genome shotgun (WGS) entry which is preliminary data.</text>
</comment>
<dbReference type="Proteomes" id="UP000663891">
    <property type="component" value="Unassembled WGS sequence"/>
</dbReference>
<evidence type="ECO:0000313" key="4">
    <source>
        <dbReference type="Proteomes" id="UP000663891"/>
    </source>
</evidence>
<evidence type="ECO:0000259" key="1">
    <source>
        <dbReference type="PROSITE" id="PS50181"/>
    </source>
</evidence>
<proteinExistence type="predicted"/>
<evidence type="ECO:0000313" key="2">
    <source>
        <dbReference type="EMBL" id="CAF0894279.1"/>
    </source>
</evidence>
<organism evidence="2 4">
    <name type="scientific">Adineta steineri</name>
    <dbReference type="NCBI Taxonomy" id="433720"/>
    <lineage>
        <taxon>Eukaryota</taxon>
        <taxon>Metazoa</taxon>
        <taxon>Spiralia</taxon>
        <taxon>Gnathifera</taxon>
        <taxon>Rotifera</taxon>
        <taxon>Eurotatoria</taxon>
        <taxon>Bdelloidea</taxon>
        <taxon>Adinetida</taxon>
        <taxon>Adinetidae</taxon>
        <taxon>Adineta</taxon>
    </lineage>
</organism>
<dbReference type="EMBL" id="CAJNON010000061">
    <property type="protein sequence ID" value="CAF0894279.1"/>
    <property type="molecule type" value="Genomic_DNA"/>
</dbReference>
<dbReference type="EMBL" id="CAJOAY010002894">
    <property type="protein sequence ID" value="CAF3987423.1"/>
    <property type="molecule type" value="Genomic_DNA"/>
</dbReference>
<name>A0A813Z756_9BILA</name>
<protein>
    <recommendedName>
        <fullName evidence="1">F-box domain-containing protein</fullName>
    </recommendedName>
</protein>